<proteinExistence type="predicted"/>
<dbReference type="Proteomes" id="UP001271792">
    <property type="component" value="Unassembled WGS sequence"/>
</dbReference>
<organism evidence="1 2">
    <name type="scientific">Lentzea kristufekii</name>
    <dbReference type="NCBI Taxonomy" id="3095430"/>
    <lineage>
        <taxon>Bacteria</taxon>
        <taxon>Bacillati</taxon>
        <taxon>Actinomycetota</taxon>
        <taxon>Actinomycetes</taxon>
        <taxon>Pseudonocardiales</taxon>
        <taxon>Pseudonocardiaceae</taxon>
        <taxon>Lentzea</taxon>
    </lineage>
</organism>
<accession>A0ABU4TZI7</accession>
<keyword evidence="2" id="KW-1185">Reference proteome</keyword>
<comment type="caution">
    <text evidence="1">The sequence shown here is derived from an EMBL/GenBank/DDBJ whole genome shotgun (WGS) entry which is preliminary data.</text>
</comment>
<name>A0ABU4TZI7_9PSEU</name>
<dbReference type="EMBL" id="JAXAVV010000017">
    <property type="protein sequence ID" value="MDX8053737.1"/>
    <property type="molecule type" value="Genomic_DNA"/>
</dbReference>
<protein>
    <submittedName>
        <fullName evidence="1">Uncharacterized protein</fullName>
    </submittedName>
</protein>
<dbReference type="RefSeq" id="WP_319987542.1">
    <property type="nucleotide sequence ID" value="NZ_JAXAVV010000017.1"/>
</dbReference>
<evidence type="ECO:0000313" key="2">
    <source>
        <dbReference type="Proteomes" id="UP001271792"/>
    </source>
</evidence>
<sequence length="66" mass="7354">MNRELEGKAYRYEPAVSRAEAAARALRHVIASSGDPEAVLLRFAQSTTDRESVLLREALANRELRA</sequence>
<reference evidence="1 2" key="1">
    <citation type="submission" date="2023-11" db="EMBL/GenBank/DDBJ databases">
        <title>Lentzea sokolovensis, sp. nov., Lentzea kristufkii, sp. nov., and Lentzea miocenensis, sp. nov., rare actinobacteria from Sokolov Coal Basin, Miocene lacustrine sediment, Czech Republic.</title>
        <authorList>
            <person name="Lara A."/>
            <person name="Kotroba L."/>
            <person name="Nouioui I."/>
            <person name="Neumann-Schaal M."/>
            <person name="Mast Y."/>
            <person name="Chronakova A."/>
        </authorList>
    </citation>
    <scope>NUCLEOTIDE SEQUENCE [LARGE SCALE GENOMIC DNA]</scope>
    <source>
        <strain evidence="1 2">BCCO 10_0798</strain>
    </source>
</reference>
<evidence type="ECO:0000313" key="1">
    <source>
        <dbReference type="EMBL" id="MDX8053737.1"/>
    </source>
</evidence>
<gene>
    <name evidence="1" type="ORF">SK571_30565</name>
</gene>
<reference evidence="1 2" key="2">
    <citation type="submission" date="2023-11" db="EMBL/GenBank/DDBJ databases">
        <authorList>
            <person name="Lara A.C."/>
            <person name="Chronakova A."/>
        </authorList>
    </citation>
    <scope>NUCLEOTIDE SEQUENCE [LARGE SCALE GENOMIC DNA]</scope>
    <source>
        <strain evidence="1 2">BCCO 10_0798</strain>
    </source>
</reference>